<dbReference type="STRING" id="526218.Sterm_1506"/>
<dbReference type="HOGENOM" id="CLU_3011757_0_0_0"/>
<reference evidence="2" key="1">
    <citation type="submission" date="2009-09" db="EMBL/GenBank/DDBJ databases">
        <title>The complete chromosome of Sebaldella termitidis ATCC 33386.</title>
        <authorList>
            <consortium name="US DOE Joint Genome Institute (JGI-PGF)"/>
            <person name="Lucas S."/>
            <person name="Copeland A."/>
            <person name="Lapidus A."/>
            <person name="Glavina del Rio T."/>
            <person name="Dalin E."/>
            <person name="Tice H."/>
            <person name="Bruce D."/>
            <person name="Goodwin L."/>
            <person name="Pitluck S."/>
            <person name="Kyrpides N."/>
            <person name="Mavromatis K."/>
            <person name="Ivanova N."/>
            <person name="Mikhailova N."/>
            <person name="Sims D."/>
            <person name="Meincke L."/>
            <person name="Brettin T."/>
            <person name="Detter J.C."/>
            <person name="Han C."/>
            <person name="Larimer F."/>
            <person name="Land M."/>
            <person name="Hauser L."/>
            <person name="Markowitz V."/>
            <person name="Cheng J.F."/>
            <person name="Hugenholtz P."/>
            <person name="Woyke T."/>
            <person name="Wu D."/>
            <person name="Eisen J.A."/>
        </authorList>
    </citation>
    <scope>NUCLEOTIDE SEQUENCE [LARGE SCALE GENOMIC DNA]</scope>
    <source>
        <strain evidence="2">ATCC 33386 / NCTC 11300</strain>
    </source>
</reference>
<proteinExistence type="predicted"/>
<reference evidence="1 2" key="2">
    <citation type="journal article" date="2010" name="Stand. Genomic Sci.">
        <title>Complete genome sequence of Sebaldella termitidis type strain (NCTC 11300).</title>
        <authorList>
            <person name="Harmon-Smith M."/>
            <person name="Celia L."/>
            <person name="Chertkov O."/>
            <person name="Lapidus A."/>
            <person name="Copeland A."/>
            <person name="Glavina Del Rio T."/>
            <person name="Nolan M."/>
            <person name="Lucas S."/>
            <person name="Tice H."/>
            <person name="Cheng J.F."/>
            <person name="Han C."/>
            <person name="Detter J.C."/>
            <person name="Bruce D."/>
            <person name="Goodwin L."/>
            <person name="Pitluck S."/>
            <person name="Pati A."/>
            <person name="Liolios K."/>
            <person name="Ivanova N."/>
            <person name="Mavromatis K."/>
            <person name="Mikhailova N."/>
            <person name="Chen A."/>
            <person name="Palaniappan K."/>
            <person name="Land M."/>
            <person name="Hauser L."/>
            <person name="Chang Y.J."/>
            <person name="Jeffries C.D."/>
            <person name="Brettin T."/>
            <person name="Goker M."/>
            <person name="Beck B."/>
            <person name="Bristow J."/>
            <person name="Eisen J.A."/>
            <person name="Markowitz V."/>
            <person name="Hugenholtz P."/>
            <person name="Kyrpides N.C."/>
            <person name="Klenk H.P."/>
            <person name="Chen F."/>
        </authorList>
    </citation>
    <scope>NUCLEOTIDE SEQUENCE [LARGE SCALE GENOMIC DNA]</scope>
    <source>
        <strain evidence="2">ATCC 33386 / NCTC 11300</strain>
    </source>
</reference>
<dbReference type="AlphaFoldDB" id="D1AHY1"/>
<keyword evidence="2" id="KW-1185">Reference proteome</keyword>
<gene>
    <name evidence="1" type="ordered locus">Sterm_1506</name>
</gene>
<sequence>MFFKYENYENKFMTKFYAPESRESGSEVIRKIITKDSGKSVVCDRVILEFYVEYFC</sequence>
<protein>
    <submittedName>
        <fullName evidence="1">Uncharacterized protein</fullName>
    </submittedName>
</protein>
<dbReference type="Proteomes" id="UP000000845">
    <property type="component" value="Chromosome"/>
</dbReference>
<name>D1AHY1_SEBTE</name>
<accession>D1AHY1</accession>
<evidence type="ECO:0000313" key="2">
    <source>
        <dbReference type="Proteomes" id="UP000000845"/>
    </source>
</evidence>
<dbReference type="KEGG" id="str:Sterm_1506"/>
<dbReference type="RefSeq" id="WP_012860961.1">
    <property type="nucleotide sequence ID" value="NC_013517.1"/>
</dbReference>
<evidence type="ECO:0000313" key="1">
    <source>
        <dbReference type="EMBL" id="ACZ08365.1"/>
    </source>
</evidence>
<dbReference type="EMBL" id="CP001739">
    <property type="protein sequence ID" value="ACZ08365.1"/>
    <property type="molecule type" value="Genomic_DNA"/>
</dbReference>
<organism evidence="1 2">
    <name type="scientific">Sebaldella termitidis (strain ATCC 33386 / NCTC 11300)</name>
    <dbReference type="NCBI Taxonomy" id="526218"/>
    <lineage>
        <taxon>Bacteria</taxon>
        <taxon>Fusobacteriati</taxon>
        <taxon>Fusobacteriota</taxon>
        <taxon>Fusobacteriia</taxon>
        <taxon>Fusobacteriales</taxon>
        <taxon>Leptotrichiaceae</taxon>
        <taxon>Sebaldella</taxon>
    </lineage>
</organism>